<dbReference type="InterPro" id="IPR016181">
    <property type="entry name" value="Acyl_CoA_acyltransferase"/>
</dbReference>
<evidence type="ECO:0000313" key="5">
    <source>
        <dbReference type="Proteomes" id="UP000027100"/>
    </source>
</evidence>
<dbReference type="PATRIC" id="fig|1280954.3.peg.3348"/>
<name>A0A062VF06_9PROT</name>
<dbReference type="CDD" id="cd04301">
    <property type="entry name" value="NAT_SF"/>
    <property type="match status" value="1"/>
</dbReference>
<dbReference type="Gene3D" id="3.40.630.30">
    <property type="match status" value="1"/>
</dbReference>
<protein>
    <submittedName>
        <fullName evidence="4">Acetyltransferase</fullName>
    </submittedName>
</protein>
<dbReference type="Pfam" id="PF00583">
    <property type="entry name" value="Acetyltransf_1"/>
    <property type="match status" value="1"/>
</dbReference>
<dbReference type="EMBL" id="ARYM01000025">
    <property type="protein sequence ID" value="KCZ97097.1"/>
    <property type="molecule type" value="Genomic_DNA"/>
</dbReference>
<dbReference type="Proteomes" id="UP000027100">
    <property type="component" value="Unassembled WGS sequence"/>
</dbReference>
<gene>
    <name evidence="4" type="ORF">HPO_16580</name>
</gene>
<evidence type="ECO:0000313" key="4">
    <source>
        <dbReference type="EMBL" id="KCZ97097.1"/>
    </source>
</evidence>
<dbReference type="InterPro" id="IPR050832">
    <property type="entry name" value="Bact_Acetyltransf"/>
</dbReference>
<keyword evidence="5" id="KW-1185">Reference proteome</keyword>
<evidence type="ECO:0000259" key="3">
    <source>
        <dbReference type="PROSITE" id="PS51186"/>
    </source>
</evidence>
<evidence type="ECO:0000256" key="2">
    <source>
        <dbReference type="ARBA" id="ARBA00023315"/>
    </source>
</evidence>
<dbReference type="PROSITE" id="PS51186">
    <property type="entry name" value="GNAT"/>
    <property type="match status" value="1"/>
</dbReference>
<accession>A0A062VF06</accession>
<sequence>MIGSVMAGHDGHRGWVYYLAVEPAHQGRGAGRELMEEAGLWLASRGAPKIELMVRDGNDRAEKFYEALGFERQDVKVYGKWLKVPDAAESRKAS</sequence>
<dbReference type="AlphaFoldDB" id="A0A062VF06"/>
<dbReference type="eggNOG" id="COG0456">
    <property type="taxonomic scope" value="Bacteria"/>
</dbReference>
<feature type="domain" description="N-acetyltransferase" evidence="3">
    <location>
        <begin position="1"/>
        <end position="87"/>
    </location>
</feature>
<dbReference type="InterPro" id="IPR000182">
    <property type="entry name" value="GNAT_dom"/>
</dbReference>
<dbReference type="PANTHER" id="PTHR43877">
    <property type="entry name" value="AMINOALKYLPHOSPHONATE N-ACETYLTRANSFERASE-RELATED-RELATED"/>
    <property type="match status" value="1"/>
</dbReference>
<organism evidence="4 5">
    <name type="scientific">Hyphomonas polymorpha PS728</name>
    <dbReference type="NCBI Taxonomy" id="1280954"/>
    <lineage>
        <taxon>Bacteria</taxon>
        <taxon>Pseudomonadati</taxon>
        <taxon>Pseudomonadota</taxon>
        <taxon>Alphaproteobacteria</taxon>
        <taxon>Hyphomonadales</taxon>
        <taxon>Hyphomonadaceae</taxon>
        <taxon>Hyphomonas</taxon>
    </lineage>
</organism>
<dbReference type="SUPFAM" id="SSF55729">
    <property type="entry name" value="Acyl-CoA N-acyltransferases (Nat)"/>
    <property type="match status" value="1"/>
</dbReference>
<reference evidence="4 5" key="1">
    <citation type="journal article" date="2014" name="Antonie Van Leeuwenhoek">
        <title>Hyphomonas beringensis sp. nov. and Hyphomonas chukchiensis sp. nov., isolated from surface seawater of the Bering Sea and Chukchi Sea.</title>
        <authorList>
            <person name="Li C."/>
            <person name="Lai Q."/>
            <person name="Li G."/>
            <person name="Dong C."/>
            <person name="Wang J."/>
            <person name="Liao Y."/>
            <person name="Shao Z."/>
        </authorList>
    </citation>
    <scope>NUCLEOTIDE SEQUENCE [LARGE SCALE GENOMIC DNA]</scope>
    <source>
        <strain evidence="4 5">PS728</strain>
    </source>
</reference>
<dbReference type="GO" id="GO:0016747">
    <property type="term" value="F:acyltransferase activity, transferring groups other than amino-acyl groups"/>
    <property type="evidence" value="ECO:0007669"/>
    <property type="project" value="InterPro"/>
</dbReference>
<comment type="caution">
    <text evidence="4">The sequence shown here is derived from an EMBL/GenBank/DDBJ whole genome shotgun (WGS) entry which is preliminary data.</text>
</comment>
<evidence type="ECO:0000256" key="1">
    <source>
        <dbReference type="ARBA" id="ARBA00022679"/>
    </source>
</evidence>
<keyword evidence="2" id="KW-0012">Acyltransferase</keyword>
<proteinExistence type="predicted"/>
<keyword evidence="1 4" id="KW-0808">Transferase</keyword>
<dbReference type="STRING" id="1280954.HPO_16580"/>